<feature type="site" description="Important for beta-aspartyl-AMP intermediate formation" evidence="10">
    <location>
        <position position="363"/>
    </location>
</feature>
<dbReference type="AlphaFoldDB" id="A0AAE3MAI2"/>
<evidence type="ECO:0000256" key="9">
    <source>
        <dbReference type="PIRSR" id="PIRSR001589-2"/>
    </source>
</evidence>
<evidence type="ECO:0000256" key="8">
    <source>
        <dbReference type="PIRSR" id="PIRSR001589-1"/>
    </source>
</evidence>
<dbReference type="PROSITE" id="PS51278">
    <property type="entry name" value="GATASE_TYPE_2"/>
    <property type="match status" value="1"/>
</dbReference>
<protein>
    <recommendedName>
        <fullName evidence="3">asparagine synthase (glutamine-hydrolyzing)</fullName>
        <ecNumber evidence="3">6.3.5.4</ecNumber>
    </recommendedName>
</protein>
<evidence type="ECO:0000256" key="4">
    <source>
        <dbReference type="ARBA" id="ARBA00022741"/>
    </source>
</evidence>
<dbReference type="GO" id="GO:0005829">
    <property type="term" value="C:cytosol"/>
    <property type="evidence" value="ECO:0007669"/>
    <property type="project" value="TreeGrafter"/>
</dbReference>
<dbReference type="RefSeq" id="WP_301197343.1">
    <property type="nucleotide sequence ID" value="NZ_JAPDPI010000001.1"/>
</dbReference>
<dbReference type="CDD" id="cd01991">
    <property type="entry name" value="Asn_synthase_B_C"/>
    <property type="match status" value="1"/>
</dbReference>
<keyword evidence="13" id="KW-1185">Reference proteome</keyword>
<evidence type="ECO:0000256" key="6">
    <source>
        <dbReference type="ARBA" id="ARBA00022962"/>
    </source>
</evidence>
<feature type="domain" description="Glutamine amidotransferase type-2" evidence="11">
    <location>
        <begin position="2"/>
        <end position="212"/>
    </location>
</feature>
<keyword evidence="8" id="KW-0028">Amino-acid biosynthesis</keyword>
<evidence type="ECO:0000256" key="10">
    <source>
        <dbReference type="PIRSR" id="PIRSR001589-3"/>
    </source>
</evidence>
<dbReference type="Gene3D" id="3.60.20.10">
    <property type="entry name" value="Glutamine Phosphoribosylpyrophosphate, subunit 1, domain 1"/>
    <property type="match status" value="1"/>
</dbReference>
<dbReference type="InterPro" id="IPR014729">
    <property type="entry name" value="Rossmann-like_a/b/a_fold"/>
</dbReference>
<feature type="binding site" evidence="9">
    <location>
        <position position="99"/>
    </location>
    <ligand>
        <name>L-glutamine</name>
        <dbReference type="ChEBI" id="CHEBI:58359"/>
    </ligand>
</feature>
<dbReference type="InterPro" id="IPR006426">
    <property type="entry name" value="Asn_synth_AEB"/>
</dbReference>
<dbReference type="GO" id="GO:0005524">
    <property type="term" value="F:ATP binding"/>
    <property type="evidence" value="ECO:0007669"/>
    <property type="project" value="UniProtKB-KW"/>
</dbReference>
<keyword evidence="4 9" id="KW-0547">Nucleotide-binding</keyword>
<evidence type="ECO:0000256" key="3">
    <source>
        <dbReference type="ARBA" id="ARBA00012737"/>
    </source>
</evidence>
<dbReference type="SUPFAM" id="SSF52402">
    <property type="entry name" value="Adenine nucleotide alpha hydrolases-like"/>
    <property type="match status" value="1"/>
</dbReference>
<comment type="catalytic activity">
    <reaction evidence="7">
        <text>L-aspartate + L-glutamine + ATP + H2O = L-asparagine + L-glutamate + AMP + diphosphate + H(+)</text>
        <dbReference type="Rhea" id="RHEA:12228"/>
        <dbReference type="ChEBI" id="CHEBI:15377"/>
        <dbReference type="ChEBI" id="CHEBI:15378"/>
        <dbReference type="ChEBI" id="CHEBI:29985"/>
        <dbReference type="ChEBI" id="CHEBI:29991"/>
        <dbReference type="ChEBI" id="CHEBI:30616"/>
        <dbReference type="ChEBI" id="CHEBI:33019"/>
        <dbReference type="ChEBI" id="CHEBI:58048"/>
        <dbReference type="ChEBI" id="CHEBI:58359"/>
        <dbReference type="ChEBI" id="CHEBI:456215"/>
        <dbReference type="EC" id="6.3.5.4"/>
    </reaction>
</comment>
<evidence type="ECO:0000259" key="11">
    <source>
        <dbReference type="PROSITE" id="PS51278"/>
    </source>
</evidence>
<comment type="similarity">
    <text evidence="2">Belongs to the asparagine synthetase family.</text>
</comment>
<feature type="binding site" evidence="9">
    <location>
        <position position="287"/>
    </location>
    <ligand>
        <name>ATP</name>
        <dbReference type="ChEBI" id="CHEBI:30616"/>
    </ligand>
</feature>
<keyword evidence="8" id="KW-0061">Asparagine biosynthesis</keyword>
<dbReference type="CDD" id="cd00712">
    <property type="entry name" value="AsnB"/>
    <property type="match status" value="1"/>
</dbReference>
<evidence type="ECO:0000313" key="13">
    <source>
        <dbReference type="Proteomes" id="UP001207408"/>
    </source>
</evidence>
<dbReference type="PIRSF" id="PIRSF001589">
    <property type="entry name" value="Asn_synthetase_glu-h"/>
    <property type="match status" value="1"/>
</dbReference>
<dbReference type="NCBIfam" id="TIGR01536">
    <property type="entry name" value="asn_synth_AEB"/>
    <property type="match status" value="1"/>
</dbReference>
<dbReference type="PANTHER" id="PTHR43284:SF1">
    <property type="entry name" value="ASPARAGINE SYNTHETASE"/>
    <property type="match status" value="1"/>
</dbReference>
<comment type="caution">
    <text evidence="12">The sequence shown here is derived from an EMBL/GenBank/DDBJ whole genome shotgun (WGS) entry which is preliminary data.</text>
</comment>
<reference evidence="12" key="1">
    <citation type="submission" date="2022-10" db="EMBL/GenBank/DDBJ databases">
        <authorList>
            <person name="Yu W.X."/>
        </authorList>
    </citation>
    <scope>NUCLEOTIDE SEQUENCE</scope>
    <source>
        <strain evidence="12">D04</strain>
    </source>
</reference>
<dbReference type="InterPro" id="IPR033738">
    <property type="entry name" value="AsnB_N"/>
</dbReference>
<name>A0AAE3MAI2_9BACT</name>
<evidence type="ECO:0000256" key="1">
    <source>
        <dbReference type="ARBA" id="ARBA00005187"/>
    </source>
</evidence>
<keyword evidence="6 8" id="KW-0315">Glutamine amidotransferase</keyword>
<dbReference type="InterPro" id="IPR001962">
    <property type="entry name" value="Asn_synthase"/>
</dbReference>
<dbReference type="GO" id="GO:0006529">
    <property type="term" value="P:asparagine biosynthetic process"/>
    <property type="evidence" value="ECO:0007669"/>
    <property type="project" value="UniProtKB-KW"/>
</dbReference>
<accession>A0AAE3MAI2</accession>
<dbReference type="Proteomes" id="UP001207408">
    <property type="component" value="Unassembled WGS sequence"/>
</dbReference>
<comment type="pathway">
    <text evidence="1">Amino-acid biosynthesis; L-asparagine biosynthesis; L-asparagine from L-aspartate (L-Gln route): step 1/1.</text>
</comment>
<dbReference type="EC" id="6.3.5.4" evidence="3"/>
<evidence type="ECO:0000256" key="7">
    <source>
        <dbReference type="ARBA" id="ARBA00048741"/>
    </source>
</evidence>
<dbReference type="SUPFAM" id="SSF56235">
    <property type="entry name" value="N-terminal nucleophile aminohydrolases (Ntn hydrolases)"/>
    <property type="match status" value="1"/>
</dbReference>
<proteinExistence type="inferred from homology"/>
<feature type="active site" description="For GATase activity" evidence="8">
    <location>
        <position position="2"/>
    </location>
</feature>
<dbReference type="EMBL" id="JAPDPI010000001">
    <property type="protein sequence ID" value="MCW3804120.1"/>
    <property type="molecule type" value="Genomic_DNA"/>
</dbReference>
<dbReference type="InterPro" id="IPR029055">
    <property type="entry name" value="Ntn_hydrolases_N"/>
</dbReference>
<evidence type="ECO:0000256" key="5">
    <source>
        <dbReference type="ARBA" id="ARBA00022840"/>
    </source>
</evidence>
<keyword evidence="12" id="KW-0436">Ligase</keyword>
<dbReference type="InterPro" id="IPR051786">
    <property type="entry name" value="ASN_synthetase/amidase"/>
</dbReference>
<organism evidence="12 13">
    <name type="scientific">Plebeiibacterium marinum</name>
    <dbReference type="NCBI Taxonomy" id="2992111"/>
    <lineage>
        <taxon>Bacteria</taxon>
        <taxon>Pseudomonadati</taxon>
        <taxon>Bacteroidota</taxon>
        <taxon>Bacteroidia</taxon>
        <taxon>Marinilabiliales</taxon>
        <taxon>Marinilabiliaceae</taxon>
        <taxon>Plebeiibacterium</taxon>
    </lineage>
</organism>
<dbReference type="InterPro" id="IPR017932">
    <property type="entry name" value="GATase_2_dom"/>
</dbReference>
<dbReference type="PANTHER" id="PTHR43284">
    <property type="entry name" value="ASPARAGINE SYNTHETASE (GLUTAMINE-HYDROLYZING)"/>
    <property type="match status" value="1"/>
</dbReference>
<dbReference type="Pfam" id="PF13537">
    <property type="entry name" value="GATase_7"/>
    <property type="match status" value="1"/>
</dbReference>
<dbReference type="Gene3D" id="3.40.50.620">
    <property type="entry name" value="HUPs"/>
    <property type="match status" value="2"/>
</dbReference>
<dbReference type="GO" id="GO:0004066">
    <property type="term" value="F:asparagine synthase (glutamine-hydrolyzing) activity"/>
    <property type="evidence" value="ECO:0007669"/>
    <property type="project" value="UniProtKB-EC"/>
</dbReference>
<evidence type="ECO:0000256" key="2">
    <source>
        <dbReference type="ARBA" id="ARBA00005752"/>
    </source>
</evidence>
<evidence type="ECO:0000313" key="12">
    <source>
        <dbReference type="EMBL" id="MCW3804120.1"/>
    </source>
</evidence>
<keyword evidence="5 9" id="KW-0067">ATP-binding</keyword>
<sequence>MCGIAGFISQHITPDAKRTLNAMLTRIHHRGPDECGLYLSDEACFGNVRLSIIDLASGQQPLCTPDGRFWIAYNGEVFNYPELKKDLESKGHVFRTNCDTEVVVHMYQEYGVACLNLLNGQFAFSIWDTHKKELFLARDRMGIRPLYYTRQKGEFVYGSEIKAIFEHPSVERKIDYRGLRQVYTFWTTLTPNTAFEDVFEVPPGHYALYSHGQLQIKPYWNFNFDKKVSLTIEDAVGEFRTLFKDALSLRMRADVPVAAYLSGGLDSTSTTAFIKQMFPEALNTFSIGFEEKDFDESDFQKEVADYFNTRHHSVSFKNDNVVDLFDKVIWHTEIPVLRSAPFPMYRLSKLVRDNGIKVVITGEGADEMLGGYNIFKETIIRHFWSRIPNSKIRPLLLKKLYPYMPQMQGAGNSMLKLFFGYKLQEKDSPAYSHLLRWNNTGRIVNHLSEDVKSLLNGEKLVDSYESQIKSRIDAYSPLNKAQYIESTIFMSGYLLSSQGDRVAMGNSVEGRYPFLDHRLIEFCNSLPDEFKLKGLNEKFLLKEVVKDVIPQSVLKRPKQAYRAPIAQALLNDKNGFVDDILNSSRVKSIGVFNSESIGSLLTKMRKSPTISEIDNMALMAMLSTQVLHEQYIGGFRYLKDSEVRQGVVRN</sequence>
<gene>
    <name evidence="12" type="primary">asnB</name>
    <name evidence="12" type="ORF">OM074_00715</name>
</gene>
<dbReference type="Pfam" id="PF00733">
    <property type="entry name" value="Asn_synthase"/>
    <property type="match status" value="1"/>
</dbReference>